<evidence type="ECO:0000256" key="2">
    <source>
        <dbReference type="ARBA" id="ARBA00023012"/>
    </source>
</evidence>
<dbReference type="GO" id="GO:0000156">
    <property type="term" value="F:phosphorelay response regulator activity"/>
    <property type="evidence" value="ECO:0007669"/>
    <property type="project" value="TreeGrafter"/>
</dbReference>
<dbReference type="PANTHER" id="PTHR48111">
    <property type="entry name" value="REGULATOR OF RPOS"/>
    <property type="match status" value="1"/>
</dbReference>
<keyword evidence="2" id="KW-0902">Two-component regulatory system</keyword>
<dbReference type="PROSITE" id="PS50042">
    <property type="entry name" value="CNMP_BINDING_3"/>
    <property type="match status" value="1"/>
</dbReference>
<gene>
    <name evidence="10" type="ORF">HME7025_01554</name>
</gene>
<dbReference type="PRINTS" id="PR00034">
    <property type="entry name" value="HTHCRP"/>
</dbReference>
<dbReference type="SUPFAM" id="SSF51206">
    <property type="entry name" value="cAMP-binding domain-like"/>
    <property type="match status" value="1"/>
</dbReference>
<keyword evidence="1 6" id="KW-0597">Phosphoprotein</keyword>
<dbReference type="InterPro" id="IPR001789">
    <property type="entry name" value="Sig_transdc_resp-reg_receiver"/>
</dbReference>
<feature type="domain" description="Response regulatory" evidence="8">
    <location>
        <begin position="4"/>
        <end position="120"/>
    </location>
</feature>
<dbReference type="InterPro" id="IPR011006">
    <property type="entry name" value="CheY-like_superfamily"/>
</dbReference>
<dbReference type="Gene3D" id="1.10.10.10">
    <property type="entry name" value="Winged helix-like DNA-binding domain superfamily/Winged helix DNA-binding domain"/>
    <property type="match status" value="1"/>
</dbReference>
<evidence type="ECO:0000256" key="1">
    <source>
        <dbReference type="ARBA" id="ARBA00022553"/>
    </source>
</evidence>
<dbReference type="InterPro" id="IPR036388">
    <property type="entry name" value="WH-like_DNA-bd_sf"/>
</dbReference>
<protein>
    <submittedName>
        <fullName evidence="10">Protein RcaC</fullName>
    </submittedName>
</protein>
<dbReference type="AlphaFoldDB" id="A0A2S2DVR8"/>
<sequence>MMNKILLIEDSDDIRENTAELLELSGYVVETAADGIEGVRMAQQNLPDLVICDIMMPHLDGFGVLQVFSNHEYLSKVPFIFLTAKTDRSDMRKGMEMGADDFLTKPFQEVELLRSIETRLKKKSLQRTEGFVDAELQTEVSLAQKALNFLDFTHFDGEKRTHHVQKKQSIYTEGDSPSRLFFLEKGKIKTYHTNREGKYFITSFIKEGEFFGYVDILENQIYRETAEALEESVILSISSNEFKDLLKQNIHLEIYFRKALTSYLMKNEKILVSMAYQSLRIRVSMALVELAKTYGKDVNGPVVIRLSREDLASRVGTATETVIRTLSDFKKEGLLEIRGSEMTLLDVNKLANLRY</sequence>
<dbReference type="SUPFAM" id="SSF46785">
    <property type="entry name" value="Winged helix' DNA-binding domain"/>
    <property type="match status" value="1"/>
</dbReference>
<dbReference type="CDD" id="cd00038">
    <property type="entry name" value="CAP_ED"/>
    <property type="match status" value="1"/>
</dbReference>
<evidence type="ECO:0000256" key="5">
    <source>
        <dbReference type="ARBA" id="ARBA00023163"/>
    </source>
</evidence>
<dbReference type="GO" id="GO:0006355">
    <property type="term" value="P:regulation of DNA-templated transcription"/>
    <property type="evidence" value="ECO:0007669"/>
    <property type="project" value="InterPro"/>
</dbReference>
<evidence type="ECO:0000259" key="7">
    <source>
        <dbReference type="PROSITE" id="PS50042"/>
    </source>
</evidence>
<feature type="domain" description="HTH crp-type" evidence="9">
    <location>
        <begin position="277"/>
        <end position="348"/>
    </location>
</feature>
<dbReference type="PROSITE" id="PS51063">
    <property type="entry name" value="HTH_CRP_2"/>
    <property type="match status" value="1"/>
</dbReference>
<keyword evidence="11" id="KW-1185">Reference proteome</keyword>
<dbReference type="SMART" id="SM00100">
    <property type="entry name" value="cNMP"/>
    <property type="match status" value="1"/>
</dbReference>
<dbReference type="PANTHER" id="PTHR48111:SF1">
    <property type="entry name" value="TWO-COMPONENT RESPONSE REGULATOR ORR33"/>
    <property type="match status" value="1"/>
</dbReference>
<keyword evidence="3" id="KW-0805">Transcription regulation</keyword>
<dbReference type="GO" id="GO:0000976">
    <property type="term" value="F:transcription cis-regulatory region binding"/>
    <property type="evidence" value="ECO:0007669"/>
    <property type="project" value="TreeGrafter"/>
</dbReference>
<evidence type="ECO:0000313" key="10">
    <source>
        <dbReference type="EMBL" id="AWL09409.1"/>
    </source>
</evidence>
<dbReference type="RefSeq" id="WP_226998194.1">
    <property type="nucleotide sequence ID" value="NZ_CP029346.1"/>
</dbReference>
<evidence type="ECO:0000256" key="3">
    <source>
        <dbReference type="ARBA" id="ARBA00023015"/>
    </source>
</evidence>
<dbReference type="SUPFAM" id="SSF52172">
    <property type="entry name" value="CheY-like"/>
    <property type="match status" value="1"/>
</dbReference>
<dbReference type="Proteomes" id="UP000245468">
    <property type="component" value="Chromosome"/>
</dbReference>
<keyword evidence="5" id="KW-0804">Transcription</keyword>
<dbReference type="GO" id="GO:0032993">
    <property type="term" value="C:protein-DNA complex"/>
    <property type="evidence" value="ECO:0007669"/>
    <property type="project" value="TreeGrafter"/>
</dbReference>
<dbReference type="InterPro" id="IPR012318">
    <property type="entry name" value="HTH_CRP"/>
</dbReference>
<reference evidence="11" key="1">
    <citation type="submission" date="2018-05" db="EMBL/GenBank/DDBJ databases">
        <title>Pseudarcicella sp. HME7025 Genome sequencing and assembly.</title>
        <authorList>
            <person name="Kim H."/>
            <person name="Kang H."/>
            <person name="Joh K."/>
        </authorList>
    </citation>
    <scope>NUCLEOTIDE SEQUENCE [LARGE SCALE GENOMIC DNA]</scope>
    <source>
        <strain evidence="11">HME7025</strain>
    </source>
</reference>
<keyword evidence="4" id="KW-0238">DNA-binding</keyword>
<evidence type="ECO:0000259" key="9">
    <source>
        <dbReference type="PROSITE" id="PS51063"/>
    </source>
</evidence>
<dbReference type="InterPro" id="IPR036390">
    <property type="entry name" value="WH_DNA-bd_sf"/>
</dbReference>
<evidence type="ECO:0000259" key="8">
    <source>
        <dbReference type="PROSITE" id="PS50110"/>
    </source>
</evidence>
<dbReference type="Gene3D" id="3.40.50.2300">
    <property type="match status" value="1"/>
</dbReference>
<dbReference type="Pfam" id="PF13545">
    <property type="entry name" value="HTH_Crp_2"/>
    <property type="match status" value="1"/>
</dbReference>
<accession>A0A2S2DVR8</accession>
<evidence type="ECO:0000256" key="6">
    <source>
        <dbReference type="PROSITE-ProRule" id="PRU00169"/>
    </source>
</evidence>
<dbReference type="InterPro" id="IPR014710">
    <property type="entry name" value="RmlC-like_jellyroll"/>
</dbReference>
<dbReference type="PROSITE" id="PS50110">
    <property type="entry name" value="RESPONSE_REGULATORY"/>
    <property type="match status" value="1"/>
</dbReference>
<feature type="modified residue" description="4-aspartylphosphate" evidence="6">
    <location>
        <position position="53"/>
    </location>
</feature>
<dbReference type="InterPro" id="IPR000595">
    <property type="entry name" value="cNMP-bd_dom"/>
</dbReference>
<organism evidence="10 11">
    <name type="scientific">Aquirufa nivalisilvae</name>
    <dbReference type="NCBI Taxonomy" id="2516557"/>
    <lineage>
        <taxon>Bacteria</taxon>
        <taxon>Pseudomonadati</taxon>
        <taxon>Bacteroidota</taxon>
        <taxon>Cytophagia</taxon>
        <taxon>Cytophagales</taxon>
        <taxon>Flectobacillaceae</taxon>
        <taxon>Aquirufa</taxon>
    </lineage>
</organism>
<proteinExistence type="predicted"/>
<evidence type="ECO:0000313" key="11">
    <source>
        <dbReference type="Proteomes" id="UP000245468"/>
    </source>
</evidence>
<dbReference type="InterPro" id="IPR039420">
    <property type="entry name" value="WalR-like"/>
</dbReference>
<feature type="domain" description="Cyclic nucleotide-binding" evidence="7">
    <location>
        <begin position="168"/>
        <end position="246"/>
    </location>
</feature>
<dbReference type="InterPro" id="IPR018490">
    <property type="entry name" value="cNMP-bd_dom_sf"/>
</dbReference>
<dbReference type="GO" id="GO:0005829">
    <property type="term" value="C:cytosol"/>
    <property type="evidence" value="ECO:0007669"/>
    <property type="project" value="TreeGrafter"/>
</dbReference>
<evidence type="ECO:0000256" key="4">
    <source>
        <dbReference type="ARBA" id="ARBA00023125"/>
    </source>
</evidence>
<dbReference type="Pfam" id="PF00027">
    <property type="entry name" value="cNMP_binding"/>
    <property type="match status" value="1"/>
</dbReference>
<dbReference type="CDD" id="cd17574">
    <property type="entry name" value="REC_OmpR"/>
    <property type="match status" value="1"/>
</dbReference>
<dbReference type="KEGG" id="psez:HME7025_01554"/>
<dbReference type="EMBL" id="CP029346">
    <property type="protein sequence ID" value="AWL09409.1"/>
    <property type="molecule type" value="Genomic_DNA"/>
</dbReference>
<dbReference type="SMART" id="SM00448">
    <property type="entry name" value="REC"/>
    <property type="match status" value="1"/>
</dbReference>
<name>A0A2S2DVR8_9BACT</name>
<dbReference type="Pfam" id="PF00072">
    <property type="entry name" value="Response_reg"/>
    <property type="match status" value="1"/>
</dbReference>
<dbReference type="SMART" id="SM00419">
    <property type="entry name" value="HTH_CRP"/>
    <property type="match status" value="1"/>
</dbReference>
<dbReference type="Gene3D" id="2.60.120.10">
    <property type="entry name" value="Jelly Rolls"/>
    <property type="match status" value="1"/>
</dbReference>